<dbReference type="EMBL" id="CAXKWB010000373">
    <property type="protein sequence ID" value="CAL4060475.1"/>
    <property type="molecule type" value="Genomic_DNA"/>
</dbReference>
<evidence type="ECO:0000313" key="1">
    <source>
        <dbReference type="EMBL" id="CAL4060475.1"/>
    </source>
</evidence>
<comment type="caution">
    <text evidence="1">The sequence shown here is derived from an EMBL/GenBank/DDBJ whole genome shotgun (WGS) entry which is preliminary data.</text>
</comment>
<proteinExistence type="predicted"/>
<protein>
    <submittedName>
        <fullName evidence="1">Uncharacterized protein</fullName>
    </submittedName>
</protein>
<name>A0AAV2PKP9_MEGNR</name>
<keyword evidence="2" id="KW-1185">Reference proteome</keyword>
<organism evidence="1 2">
    <name type="scientific">Meganyctiphanes norvegica</name>
    <name type="common">Northern krill</name>
    <name type="synonym">Thysanopoda norvegica</name>
    <dbReference type="NCBI Taxonomy" id="48144"/>
    <lineage>
        <taxon>Eukaryota</taxon>
        <taxon>Metazoa</taxon>
        <taxon>Ecdysozoa</taxon>
        <taxon>Arthropoda</taxon>
        <taxon>Crustacea</taxon>
        <taxon>Multicrustacea</taxon>
        <taxon>Malacostraca</taxon>
        <taxon>Eumalacostraca</taxon>
        <taxon>Eucarida</taxon>
        <taxon>Euphausiacea</taxon>
        <taxon>Euphausiidae</taxon>
        <taxon>Meganyctiphanes</taxon>
    </lineage>
</organism>
<accession>A0AAV2PKP9</accession>
<dbReference type="AlphaFoldDB" id="A0AAV2PKP9"/>
<evidence type="ECO:0000313" key="2">
    <source>
        <dbReference type="Proteomes" id="UP001497623"/>
    </source>
</evidence>
<sequence length="110" mass="13070">EIADTLHVDFETSEIVNTFRIKPKNPTSTAHTSHPPLLNVELKNFRDKEKFISQESRNKIEALDPGDRFHAIKLFPDKTVLQRKEFNERREEAKKKTRNWKQLEIRPTFL</sequence>
<gene>
    <name evidence="1" type="ORF">MNOR_LOCUS1403</name>
</gene>
<dbReference type="Proteomes" id="UP001497623">
    <property type="component" value="Unassembled WGS sequence"/>
</dbReference>
<reference evidence="1 2" key="1">
    <citation type="submission" date="2024-05" db="EMBL/GenBank/DDBJ databases">
        <authorList>
            <person name="Wallberg A."/>
        </authorList>
    </citation>
    <scope>NUCLEOTIDE SEQUENCE [LARGE SCALE GENOMIC DNA]</scope>
</reference>
<feature type="non-terminal residue" evidence="1">
    <location>
        <position position="1"/>
    </location>
</feature>